<dbReference type="PANTHER" id="PTHR11706:SF33">
    <property type="entry name" value="NATURAL RESISTANCE-ASSOCIATED MACROPHAGE PROTEIN 2"/>
    <property type="match status" value="1"/>
</dbReference>
<protein>
    <submittedName>
        <fullName evidence="8">Iron transporter</fullName>
    </submittedName>
</protein>
<sequence length="440" mass="48456">MGSTTGLLARTKKILKVLGPGLITGASDDDPSGIATYSQAGAQFGFQTLWTALITLPLMTGIQEMCARIGLVTTVGLTTTLKRHYPKWILYLMMVFSIPAIILNIGADIAGMGAVANLLFPSIKPIVFSFVFTVVLFVLIVFLPYEKIVAVLKYLCLSMFLYIAVPFFTHPNWTQVLRNTVVPSIQFNKDFIEILVAILGTTISPYLFFWQVTMEAEGVKSAKQLVLARRKLNRTDKENPDAREQGFVMRMIKKMQLDVNFGMFLSTLVMFFIILATGSALNLHGIKQIDTVEQAAKALEPVAGKASYLMFALGVMGTGLLAIPVLAGSLSYVVAETFGWRASLDHKYWQAKEFYLVILVSLAVGLLINYIGLSPIKALFYTAILYGLTCPIIIAIVLHIGNNKNIMKQYTNSRLSNTLGILTLIIMTAAAASLIYFQFV</sequence>
<evidence type="ECO:0000256" key="1">
    <source>
        <dbReference type="ARBA" id="ARBA00004141"/>
    </source>
</evidence>
<keyword evidence="5 7" id="KW-1133">Transmembrane helix</keyword>
<dbReference type="Proteomes" id="UP000192277">
    <property type="component" value="Unassembled WGS sequence"/>
</dbReference>
<dbReference type="InterPro" id="IPR001046">
    <property type="entry name" value="NRAMP_fam"/>
</dbReference>
<name>A0ABX3NSR0_9BACT</name>
<proteinExistence type="predicted"/>
<evidence type="ECO:0000256" key="2">
    <source>
        <dbReference type="ARBA" id="ARBA00022448"/>
    </source>
</evidence>
<keyword evidence="2" id="KW-0813">Transport</keyword>
<feature type="transmembrane region" description="Helical" evidence="7">
    <location>
        <begin position="419"/>
        <end position="439"/>
    </location>
</feature>
<evidence type="ECO:0000256" key="7">
    <source>
        <dbReference type="SAM" id="Phobius"/>
    </source>
</evidence>
<evidence type="ECO:0000256" key="3">
    <source>
        <dbReference type="ARBA" id="ARBA00022692"/>
    </source>
</evidence>
<feature type="transmembrane region" description="Helical" evidence="7">
    <location>
        <begin position="126"/>
        <end position="145"/>
    </location>
</feature>
<evidence type="ECO:0000256" key="4">
    <source>
        <dbReference type="ARBA" id="ARBA00022847"/>
    </source>
</evidence>
<dbReference type="NCBIfam" id="NF037982">
    <property type="entry name" value="Nramp_1"/>
    <property type="match status" value="1"/>
</dbReference>
<keyword evidence="6 7" id="KW-0472">Membrane</keyword>
<dbReference type="EMBL" id="LWBO01000027">
    <property type="protein sequence ID" value="OQP44333.1"/>
    <property type="molecule type" value="Genomic_DNA"/>
</dbReference>
<comment type="subcellular location">
    <subcellularLocation>
        <location evidence="1">Membrane</location>
        <topology evidence="1">Multi-pass membrane protein</topology>
    </subcellularLocation>
</comment>
<evidence type="ECO:0000313" key="8">
    <source>
        <dbReference type="EMBL" id="OQP44333.1"/>
    </source>
</evidence>
<keyword evidence="3 7" id="KW-0812">Transmembrane</keyword>
<evidence type="ECO:0000313" key="9">
    <source>
        <dbReference type="Proteomes" id="UP000192277"/>
    </source>
</evidence>
<feature type="transmembrane region" description="Helical" evidence="7">
    <location>
        <begin position="354"/>
        <end position="372"/>
    </location>
</feature>
<comment type="caution">
    <text evidence="8">The sequence shown here is derived from an EMBL/GenBank/DDBJ whole genome shotgun (WGS) entry which is preliminary data.</text>
</comment>
<reference evidence="8 9" key="1">
    <citation type="submission" date="2016-04" db="EMBL/GenBank/DDBJ databases">
        <authorList>
            <person name="Chen L."/>
            <person name="Zhuang W."/>
            <person name="Wang G."/>
        </authorList>
    </citation>
    <scope>NUCLEOTIDE SEQUENCE [LARGE SCALE GENOMIC DNA]</scope>
    <source>
        <strain evidence="9">GR20</strain>
    </source>
</reference>
<feature type="transmembrane region" description="Helical" evidence="7">
    <location>
        <begin position="152"/>
        <end position="171"/>
    </location>
</feature>
<keyword evidence="4" id="KW-0769">Symport</keyword>
<feature type="transmembrane region" description="Helical" evidence="7">
    <location>
        <begin position="378"/>
        <end position="398"/>
    </location>
</feature>
<dbReference type="RefSeq" id="WP_014218122.1">
    <property type="nucleotide sequence ID" value="NZ_LWBO01000027.1"/>
</dbReference>
<feature type="transmembrane region" description="Helical" evidence="7">
    <location>
        <begin position="308"/>
        <end position="333"/>
    </location>
</feature>
<evidence type="ECO:0000256" key="5">
    <source>
        <dbReference type="ARBA" id="ARBA00022989"/>
    </source>
</evidence>
<keyword evidence="9" id="KW-1185">Reference proteome</keyword>
<organism evidence="8 9">
    <name type="scientific">Niastella koreensis</name>
    <dbReference type="NCBI Taxonomy" id="354356"/>
    <lineage>
        <taxon>Bacteria</taxon>
        <taxon>Pseudomonadati</taxon>
        <taxon>Bacteroidota</taxon>
        <taxon>Chitinophagia</taxon>
        <taxon>Chitinophagales</taxon>
        <taxon>Chitinophagaceae</taxon>
        <taxon>Niastella</taxon>
    </lineage>
</organism>
<dbReference type="PANTHER" id="PTHR11706">
    <property type="entry name" value="SOLUTE CARRIER PROTEIN FAMILY 11 MEMBER"/>
    <property type="match status" value="1"/>
</dbReference>
<dbReference type="Pfam" id="PF01566">
    <property type="entry name" value="Nramp"/>
    <property type="match status" value="1"/>
</dbReference>
<feature type="transmembrane region" description="Helical" evidence="7">
    <location>
        <begin position="259"/>
        <end position="281"/>
    </location>
</feature>
<evidence type="ECO:0000256" key="6">
    <source>
        <dbReference type="ARBA" id="ARBA00023136"/>
    </source>
</evidence>
<gene>
    <name evidence="8" type="ORF">A4D02_35265</name>
</gene>
<feature type="transmembrane region" description="Helical" evidence="7">
    <location>
        <begin position="88"/>
        <end position="106"/>
    </location>
</feature>
<feature type="transmembrane region" description="Helical" evidence="7">
    <location>
        <begin position="191"/>
        <end position="210"/>
    </location>
</feature>
<accession>A0ABX3NSR0</accession>